<dbReference type="Proteomes" id="UP000050454">
    <property type="component" value="Unassembled WGS sequence"/>
</dbReference>
<dbReference type="GO" id="GO:0000270">
    <property type="term" value="P:peptidoglycan metabolic process"/>
    <property type="evidence" value="ECO:0007669"/>
    <property type="project" value="TreeGrafter"/>
</dbReference>
<sequence>MKKLFAGFAILILLNSCSVQKRFSKILPQNQGFHQGFIFIDFETGDTLFQKNADKYFVPASTTKLFTLYSATHFLLDSLLAFQYLETPDTLYVRGAFDPSYQHPDFKREYPVLTGNKPIVLDNSLYIGPAYGQGWMWDDAADNYQVALSAFPVYGQLLKAEKSEEGLHFEPDFFEKTDQDLEKIIPLGKGFEIETLAIGEKVSFPMIMNDQLLSGILSKDLGTNVSIGEALNVDSYKNQYSVSLDSALIYMMHRSDNFFAEQLLLQSGLKMFSDSINTGKIIERLLQNELMHLPQKPRWVDGSGLSRYNLFTPKDLTTIVSLIENELGFERLKTFLPTNGLNGTMKTFAEEEAPFIYAKSGSMSGVYNLAGFMKTDKGRLLLFGVMNNNFTQSVSKTRSETADFLIEVKSRF</sequence>
<accession>A0A0N8H9Y4</accession>
<dbReference type="PATRIC" id="fig|1605367.3.peg.3110"/>
<dbReference type="GO" id="GO:0006508">
    <property type="term" value="P:proteolysis"/>
    <property type="evidence" value="ECO:0007669"/>
    <property type="project" value="InterPro"/>
</dbReference>
<dbReference type="Pfam" id="PF02113">
    <property type="entry name" value="Peptidase_S13"/>
    <property type="match status" value="2"/>
</dbReference>
<dbReference type="RefSeq" id="WP_055146713.1">
    <property type="nucleotide sequence ID" value="NZ_JXSZ01000006.1"/>
</dbReference>
<keyword evidence="4" id="KW-1185">Reference proteome</keyword>
<dbReference type="EMBL" id="LGTQ01000006">
    <property type="protein sequence ID" value="KPM48660.1"/>
    <property type="molecule type" value="Genomic_DNA"/>
</dbReference>
<dbReference type="OrthoDB" id="9802627at2"/>
<name>A0A0N8H9Y4_9BACT</name>
<comment type="caution">
    <text evidence="3">The sequence shown here is derived from an EMBL/GenBank/DDBJ whole genome shotgun (WGS) entry which is preliminary data.</text>
</comment>
<evidence type="ECO:0000313" key="3">
    <source>
        <dbReference type="EMBL" id="KPM48660.1"/>
    </source>
</evidence>
<dbReference type="InterPro" id="IPR012338">
    <property type="entry name" value="Beta-lactam/transpept-like"/>
</dbReference>
<comment type="similarity">
    <text evidence="1">Belongs to the peptidase S13 family.</text>
</comment>
<dbReference type="STRING" id="1605367.AFM12_08645"/>
<proteinExistence type="inferred from homology"/>
<dbReference type="AlphaFoldDB" id="A0A0N8H9Y4"/>
<dbReference type="PANTHER" id="PTHR30023">
    <property type="entry name" value="D-ALANYL-D-ALANINE CARBOXYPEPTIDASE"/>
    <property type="match status" value="1"/>
</dbReference>
<evidence type="ECO:0000256" key="1">
    <source>
        <dbReference type="ARBA" id="ARBA00006096"/>
    </source>
</evidence>
<dbReference type="SUPFAM" id="SSF56601">
    <property type="entry name" value="beta-lactamase/transpeptidase-like"/>
    <property type="match status" value="1"/>
</dbReference>
<dbReference type="GO" id="GO:0004185">
    <property type="term" value="F:serine-type carboxypeptidase activity"/>
    <property type="evidence" value="ECO:0007669"/>
    <property type="project" value="InterPro"/>
</dbReference>
<dbReference type="PANTHER" id="PTHR30023:SF0">
    <property type="entry name" value="PENICILLIN-SENSITIVE CARBOXYPEPTIDASE A"/>
    <property type="match status" value="1"/>
</dbReference>
<organism evidence="3 4">
    <name type="scientific">Jiulongibacter sediminis</name>
    <dbReference type="NCBI Taxonomy" id="1605367"/>
    <lineage>
        <taxon>Bacteria</taxon>
        <taxon>Pseudomonadati</taxon>
        <taxon>Bacteroidota</taxon>
        <taxon>Cytophagia</taxon>
        <taxon>Cytophagales</taxon>
        <taxon>Leadbetterellaceae</taxon>
        <taxon>Jiulongibacter</taxon>
    </lineage>
</organism>
<keyword evidence="2" id="KW-0378">Hydrolase</keyword>
<reference evidence="3 4" key="1">
    <citation type="submission" date="2015-07" db="EMBL/GenBank/DDBJ databases">
        <title>The draft genome sequence of Leadbetterella sp. JN14-9.</title>
        <authorList>
            <person name="Liu Y."/>
            <person name="Du J."/>
            <person name="Shao Z."/>
        </authorList>
    </citation>
    <scope>NUCLEOTIDE SEQUENCE [LARGE SCALE GENOMIC DNA]</scope>
    <source>
        <strain evidence="3 4">JN14-9</strain>
    </source>
</reference>
<gene>
    <name evidence="3" type="ORF">AFM12_08645</name>
</gene>
<dbReference type="PRINTS" id="PR00922">
    <property type="entry name" value="DADACBPTASE3"/>
</dbReference>
<evidence type="ECO:0000256" key="2">
    <source>
        <dbReference type="ARBA" id="ARBA00022801"/>
    </source>
</evidence>
<evidence type="ECO:0000313" key="4">
    <source>
        <dbReference type="Proteomes" id="UP000050454"/>
    </source>
</evidence>
<evidence type="ECO:0008006" key="5">
    <source>
        <dbReference type="Google" id="ProtNLM"/>
    </source>
</evidence>
<dbReference type="InterPro" id="IPR000667">
    <property type="entry name" value="Peptidase_S13"/>
</dbReference>
<protein>
    <recommendedName>
        <fullName evidence="5">D-alanyl-D-alanine carboxypeptidase</fullName>
    </recommendedName>
</protein>
<dbReference type="Gene3D" id="3.40.710.10">
    <property type="entry name" value="DD-peptidase/beta-lactamase superfamily"/>
    <property type="match status" value="2"/>
</dbReference>